<gene>
    <name evidence="7" type="ORF">KL86DYS1_30814</name>
</gene>
<evidence type="ECO:0000256" key="3">
    <source>
        <dbReference type="ARBA" id="ARBA00022723"/>
    </source>
</evidence>
<evidence type="ECO:0000313" key="7">
    <source>
        <dbReference type="EMBL" id="SBW04341.1"/>
    </source>
</evidence>
<protein>
    <recommendedName>
        <fullName evidence="6">Calcineurin-like phosphoesterase domain-containing protein</fullName>
    </recommendedName>
</protein>
<dbReference type="RefSeq" id="WP_296942917.1">
    <property type="nucleotide sequence ID" value="NZ_LT599032.1"/>
</dbReference>
<dbReference type="Pfam" id="PF00149">
    <property type="entry name" value="Metallophos"/>
    <property type="match status" value="1"/>
</dbReference>
<dbReference type="InterPro" id="IPR029052">
    <property type="entry name" value="Metallo-depent_PP-like"/>
</dbReference>
<evidence type="ECO:0000256" key="2">
    <source>
        <dbReference type="ARBA" id="ARBA00022519"/>
    </source>
</evidence>
<dbReference type="SUPFAM" id="SSF56300">
    <property type="entry name" value="Metallo-dependent phosphatases"/>
    <property type="match status" value="1"/>
</dbReference>
<dbReference type="CDD" id="cd07398">
    <property type="entry name" value="MPP_YbbF-LpxH"/>
    <property type="match status" value="1"/>
</dbReference>
<evidence type="ECO:0000259" key="6">
    <source>
        <dbReference type="Pfam" id="PF00149"/>
    </source>
</evidence>
<keyword evidence="3" id="KW-0479">Metal-binding</keyword>
<dbReference type="InterPro" id="IPR004843">
    <property type="entry name" value="Calcineurin-like_PHP"/>
</dbReference>
<name>A0A212JY05_9BACT</name>
<keyword evidence="1" id="KW-1003">Cell membrane</keyword>
<proteinExistence type="predicted"/>
<dbReference type="GO" id="GO:0009245">
    <property type="term" value="P:lipid A biosynthetic process"/>
    <property type="evidence" value="ECO:0007669"/>
    <property type="project" value="TreeGrafter"/>
</dbReference>
<keyword evidence="4" id="KW-0472">Membrane</keyword>
<dbReference type="Gene3D" id="3.60.21.10">
    <property type="match status" value="1"/>
</dbReference>
<dbReference type="GO" id="GO:0046872">
    <property type="term" value="F:metal ion binding"/>
    <property type="evidence" value="ECO:0007669"/>
    <property type="project" value="UniProtKB-KW"/>
</dbReference>
<evidence type="ECO:0000256" key="5">
    <source>
        <dbReference type="ARBA" id="ARBA00023211"/>
    </source>
</evidence>
<dbReference type="AlphaFoldDB" id="A0A212JY05"/>
<evidence type="ECO:0000256" key="4">
    <source>
        <dbReference type="ARBA" id="ARBA00023136"/>
    </source>
</evidence>
<keyword evidence="5" id="KW-0464">Manganese</keyword>
<reference evidence="7" key="1">
    <citation type="submission" date="2016-04" db="EMBL/GenBank/DDBJ databases">
        <authorList>
            <person name="Evans L.H."/>
            <person name="Alamgir A."/>
            <person name="Owens N."/>
            <person name="Weber N.D."/>
            <person name="Virtaneva K."/>
            <person name="Barbian K."/>
            <person name="Babar A."/>
            <person name="Rosenke K."/>
        </authorList>
    </citation>
    <scope>NUCLEOTIDE SEQUENCE</scope>
    <source>
        <strain evidence="7">86-1</strain>
    </source>
</reference>
<dbReference type="GO" id="GO:0008758">
    <property type="term" value="F:UDP-2,3-diacylglucosamine hydrolase activity"/>
    <property type="evidence" value="ECO:0007669"/>
    <property type="project" value="TreeGrafter"/>
</dbReference>
<accession>A0A212JY05</accession>
<evidence type="ECO:0000256" key="1">
    <source>
        <dbReference type="ARBA" id="ARBA00022475"/>
    </source>
</evidence>
<dbReference type="PANTHER" id="PTHR34990">
    <property type="entry name" value="UDP-2,3-DIACYLGLUCOSAMINE HYDROLASE-RELATED"/>
    <property type="match status" value="1"/>
</dbReference>
<dbReference type="EMBL" id="FLUM01000003">
    <property type="protein sequence ID" value="SBW04341.1"/>
    <property type="molecule type" value="Genomic_DNA"/>
</dbReference>
<organism evidence="7">
    <name type="scientific">uncultured Dysgonomonas sp</name>
    <dbReference type="NCBI Taxonomy" id="206096"/>
    <lineage>
        <taxon>Bacteria</taxon>
        <taxon>Pseudomonadati</taxon>
        <taxon>Bacteroidota</taxon>
        <taxon>Bacteroidia</taxon>
        <taxon>Bacteroidales</taxon>
        <taxon>Dysgonomonadaceae</taxon>
        <taxon>Dysgonomonas</taxon>
        <taxon>environmental samples</taxon>
    </lineage>
</organism>
<dbReference type="InterPro" id="IPR043461">
    <property type="entry name" value="LpxH-like"/>
</dbReference>
<feature type="domain" description="Calcineurin-like phosphoesterase" evidence="6">
    <location>
        <begin position="8"/>
        <end position="208"/>
    </location>
</feature>
<keyword evidence="2" id="KW-0997">Cell inner membrane</keyword>
<dbReference type="PANTHER" id="PTHR34990:SF2">
    <property type="entry name" value="BLL8164 PROTEIN"/>
    <property type="match status" value="1"/>
</dbReference>
<sequence>MNQKKHHKTIVLSDIHLGSKWSKAKEATKYLKENTCDTLILCGDIIDGWQLMRGKKAKWKKRHSNFIKLLLDIQHDTKIIYLRGNHDDFLDRILPLQFQNIKIVKDYIHTSNGKRFYVIHGDVFDMVTSRYSWLSKIGDVGYTLLMWVNKYYNNRRLKKGLPYYSLSREVKKRVKASVSYISDYEKHIVEIARKKKCDGVICGHIHHPEKAYYDEILYLNSGDWVESLSALTEDYEGNWEVVMYAQEEKVEEVMKEDKVPEKVKLAV</sequence>
<dbReference type="GO" id="GO:0016020">
    <property type="term" value="C:membrane"/>
    <property type="evidence" value="ECO:0007669"/>
    <property type="project" value="GOC"/>
</dbReference>